<keyword evidence="3" id="KW-0813">Transport</keyword>
<dbReference type="KEGG" id="kaf:KAFR_0B03300"/>
<feature type="transmembrane region" description="Helical" evidence="7">
    <location>
        <begin position="7"/>
        <end position="27"/>
    </location>
</feature>
<feature type="transmembrane region" description="Helical" evidence="7">
    <location>
        <begin position="182"/>
        <end position="202"/>
    </location>
</feature>
<feature type="transmembrane region" description="Helical" evidence="7">
    <location>
        <begin position="467"/>
        <end position="484"/>
    </location>
</feature>
<gene>
    <name evidence="8" type="primary">KAFR0B03300</name>
    <name evidence="8" type="ORF">KAFR_0B03300</name>
</gene>
<keyword evidence="5 7" id="KW-1133">Transmembrane helix</keyword>
<feature type="transmembrane region" description="Helical" evidence="7">
    <location>
        <begin position="428"/>
        <end position="447"/>
    </location>
</feature>
<feature type="transmembrane region" description="Helical" evidence="7">
    <location>
        <begin position="151"/>
        <end position="170"/>
    </location>
</feature>
<evidence type="ECO:0000256" key="2">
    <source>
        <dbReference type="ARBA" id="ARBA00006595"/>
    </source>
</evidence>
<dbReference type="RefSeq" id="XP_003955762.1">
    <property type="nucleotide sequence ID" value="XM_003955713.1"/>
</dbReference>
<keyword evidence="4 7" id="KW-0812">Transmembrane</keyword>
<dbReference type="HOGENOM" id="CLU_014401_1_1_1"/>
<evidence type="ECO:0000256" key="5">
    <source>
        <dbReference type="ARBA" id="ARBA00022989"/>
    </source>
</evidence>
<evidence type="ECO:0000256" key="4">
    <source>
        <dbReference type="ARBA" id="ARBA00022692"/>
    </source>
</evidence>
<dbReference type="PANTHER" id="PTHR20772">
    <property type="entry name" value="PROTEIN FMP42"/>
    <property type="match status" value="1"/>
</dbReference>
<dbReference type="InParanoid" id="H2AQH7"/>
<reference evidence="8 9" key="1">
    <citation type="journal article" date="2011" name="Proc. Natl. Acad. Sci. U.S.A.">
        <title>Evolutionary erosion of yeast sex chromosomes by mating-type switching accidents.</title>
        <authorList>
            <person name="Gordon J.L."/>
            <person name="Armisen D."/>
            <person name="Proux-Wera E."/>
            <person name="Oheigeartaigh S.S."/>
            <person name="Byrne K.P."/>
            <person name="Wolfe K.H."/>
        </authorList>
    </citation>
    <scope>NUCLEOTIDE SEQUENCE [LARGE SCALE GENOMIC DNA]</scope>
    <source>
        <strain evidence="9">ATCC 22294 / BCRC 22015 / CBS 2517 / CECT 1963 / NBRC 1671 / NRRL Y-8276</strain>
    </source>
</reference>
<dbReference type="SUPFAM" id="SSF103473">
    <property type="entry name" value="MFS general substrate transporter"/>
    <property type="match status" value="1"/>
</dbReference>
<evidence type="ECO:0000256" key="7">
    <source>
        <dbReference type="SAM" id="Phobius"/>
    </source>
</evidence>
<dbReference type="PANTHER" id="PTHR20772:SF2">
    <property type="entry name" value="PROTEIN FMP42"/>
    <property type="match status" value="1"/>
</dbReference>
<comment type="subcellular location">
    <subcellularLocation>
        <location evidence="1">Membrane</location>
        <topology evidence="1">Multi-pass membrane protein</topology>
    </subcellularLocation>
</comment>
<dbReference type="OrthoDB" id="330047at2759"/>
<dbReference type="STRING" id="1071382.H2AQH7"/>
<dbReference type="InterPro" id="IPR036259">
    <property type="entry name" value="MFS_trans_sf"/>
</dbReference>
<dbReference type="Gene3D" id="1.20.1250.20">
    <property type="entry name" value="MFS general substrate transporter like domains"/>
    <property type="match status" value="1"/>
</dbReference>
<feature type="transmembrane region" description="Helical" evidence="7">
    <location>
        <begin position="346"/>
        <end position="365"/>
    </location>
</feature>
<proteinExistence type="inferred from homology"/>
<feature type="transmembrane region" description="Helical" evidence="7">
    <location>
        <begin position="304"/>
        <end position="326"/>
    </location>
</feature>
<sequence>MLRVIQIFCATLWCLCSAGIIFGFAAFKVVLIEEGVYSEYCSASQNNSFQEPCIEQDLRLNFMFAVSAGITNVMAFPVGYILDNYGPRVCGIIGSLFLTLASSMFIWASSLPLFFDPYLAGYILLAIGGPFVFISSFQLANSFPTKSGSILALLTGAFDSSSALFVLYRICYQKGSLNLSLHNFFSLYLLVPTFILLCQLTIMPHSSYKTRANMAKLSIEGLNENGELARENDATSISEENETQALLPQETGDEFIQHSSSENHLHRRKSVLEVYIEGQLEEKSGGVFGILHNLEAKDQIKSPWFYLMLVFSVISMLRINYFIATIRSQEEYLLGNIDLALEMNHIFDILLPLGGVISIPFIGMILDKMKTFNVLVLMSVTSVIISLLGLIPNSFSLNLMGILLLVVYRPFYYTVVSDYSSKIFGFDTFGTVYGLLICICGFCNFGQNWLDKCTHIVFNMNPIPVNLLLLFASILSACILLKYIHVQLMRKQGPQQFCENY</sequence>
<evidence type="ECO:0000313" key="8">
    <source>
        <dbReference type="EMBL" id="CCF56627.1"/>
    </source>
</evidence>
<accession>H2AQH7</accession>
<dbReference type="FunCoup" id="H2AQH7">
    <property type="interactions" value="73"/>
</dbReference>
<evidence type="ECO:0000313" key="9">
    <source>
        <dbReference type="Proteomes" id="UP000005220"/>
    </source>
</evidence>
<dbReference type="InterPro" id="IPR052599">
    <property type="entry name" value="SLC43A_AATransporter"/>
</dbReference>
<keyword evidence="6 7" id="KW-0472">Membrane</keyword>
<dbReference type="EMBL" id="HE650822">
    <property type="protein sequence ID" value="CCF56627.1"/>
    <property type="molecule type" value="Genomic_DNA"/>
</dbReference>
<dbReference type="AlphaFoldDB" id="H2AQH7"/>
<feature type="transmembrane region" description="Helical" evidence="7">
    <location>
        <begin position="89"/>
        <end position="107"/>
    </location>
</feature>
<feature type="transmembrane region" description="Helical" evidence="7">
    <location>
        <begin position="62"/>
        <end position="82"/>
    </location>
</feature>
<evidence type="ECO:0000256" key="6">
    <source>
        <dbReference type="ARBA" id="ARBA00023136"/>
    </source>
</evidence>
<protein>
    <recommendedName>
        <fullName evidence="10">Nodulin-like domain-containing protein</fullName>
    </recommendedName>
</protein>
<evidence type="ECO:0008006" key="10">
    <source>
        <dbReference type="Google" id="ProtNLM"/>
    </source>
</evidence>
<name>H2AQH7_KAZAF</name>
<evidence type="ECO:0000256" key="3">
    <source>
        <dbReference type="ARBA" id="ARBA00022448"/>
    </source>
</evidence>
<feature type="transmembrane region" description="Helical" evidence="7">
    <location>
        <begin position="119"/>
        <end position="139"/>
    </location>
</feature>
<comment type="similarity">
    <text evidence="2">Belongs to the SLC43A transporter (TC 2.A.1.44) family.</text>
</comment>
<keyword evidence="9" id="KW-1185">Reference proteome</keyword>
<dbReference type="GO" id="GO:0000329">
    <property type="term" value="C:fungal-type vacuole membrane"/>
    <property type="evidence" value="ECO:0007669"/>
    <property type="project" value="TreeGrafter"/>
</dbReference>
<organism evidence="8 9">
    <name type="scientific">Kazachstania africana (strain ATCC 22294 / BCRC 22015 / CBS 2517 / CECT 1963 / NBRC 1671 / NRRL Y-8276)</name>
    <name type="common">Yeast</name>
    <name type="synonym">Kluyveromyces africanus</name>
    <dbReference type="NCBI Taxonomy" id="1071382"/>
    <lineage>
        <taxon>Eukaryota</taxon>
        <taxon>Fungi</taxon>
        <taxon>Dikarya</taxon>
        <taxon>Ascomycota</taxon>
        <taxon>Saccharomycotina</taxon>
        <taxon>Saccharomycetes</taxon>
        <taxon>Saccharomycetales</taxon>
        <taxon>Saccharomycetaceae</taxon>
        <taxon>Kazachstania</taxon>
    </lineage>
</organism>
<evidence type="ECO:0000256" key="1">
    <source>
        <dbReference type="ARBA" id="ARBA00004141"/>
    </source>
</evidence>
<feature type="transmembrane region" description="Helical" evidence="7">
    <location>
        <begin position="397"/>
        <end position="416"/>
    </location>
</feature>
<dbReference type="Proteomes" id="UP000005220">
    <property type="component" value="Chromosome 2"/>
</dbReference>
<dbReference type="eggNOG" id="ENOG502QRYG">
    <property type="taxonomic scope" value="Eukaryota"/>
</dbReference>
<dbReference type="GeneID" id="13883087"/>